<evidence type="ECO:0000256" key="6">
    <source>
        <dbReference type="ARBA" id="ARBA00023136"/>
    </source>
</evidence>
<keyword evidence="7" id="KW-0813">Transport</keyword>
<protein>
    <submittedName>
        <fullName evidence="11">TRAP transporter large permease subunit</fullName>
    </submittedName>
</protein>
<feature type="transmembrane region" description="Helical" evidence="9">
    <location>
        <begin position="67"/>
        <end position="85"/>
    </location>
</feature>
<evidence type="ECO:0000256" key="2">
    <source>
        <dbReference type="ARBA" id="ARBA00022475"/>
    </source>
</evidence>
<dbReference type="PANTHER" id="PTHR33362:SF7">
    <property type="entry name" value="SLL1103 PROTEIN"/>
    <property type="match status" value="1"/>
</dbReference>
<feature type="transmembrane region" description="Helical" evidence="9">
    <location>
        <begin position="147"/>
        <end position="171"/>
    </location>
</feature>
<organism evidence="11 12">
    <name type="scientific">Roseateles aquae</name>
    <dbReference type="NCBI Taxonomy" id="3077235"/>
    <lineage>
        <taxon>Bacteria</taxon>
        <taxon>Pseudomonadati</taxon>
        <taxon>Pseudomonadota</taxon>
        <taxon>Betaproteobacteria</taxon>
        <taxon>Burkholderiales</taxon>
        <taxon>Sphaerotilaceae</taxon>
        <taxon>Roseateles</taxon>
    </lineage>
</organism>
<dbReference type="InterPro" id="IPR004681">
    <property type="entry name" value="TRAP_DctM"/>
</dbReference>
<dbReference type="InterPro" id="IPR010656">
    <property type="entry name" value="DctM"/>
</dbReference>
<feature type="transmembrane region" description="Helical" evidence="9">
    <location>
        <begin position="273"/>
        <end position="294"/>
    </location>
</feature>
<feature type="transmembrane region" description="Helical" evidence="9">
    <location>
        <begin position="191"/>
        <end position="211"/>
    </location>
</feature>
<gene>
    <name evidence="11" type="ORF">RQP53_01040</name>
</gene>
<comment type="subcellular location">
    <subcellularLocation>
        <location evidence="1 7">Cell inner membrane</location>
        <topology evidence="1 7">Multi-pass membrane protein</topology>
    </subcellularLocation>
</comment>
<keyword evidence="3 7" id="KW-0997">Cell inner membrane</keyword>
<keyword evidence="5 9" id="KW-1133">Transmembrane helix</keyword>
<evidence type="ECO:0000313" key="11">
    <source>
        <dbReference type="EMBL" id="MDT8997854.1"/>
    </source>
</evidence>
<feature type="transmembrane region" description="Helical" evidence="9">
    <location>
        <begin position="34"/>
        <end position="55"/>
    </location>
</feature>
<dbReference type="Proteomes" id="UP001246372">
    <property type="component" value="Unassembled WGS sequence"/>
</dbReference>
<feature type="transmembrane region" description="Helical" evidence="9">
    <location>
        <begin position="231"/>
        <end position="253"/>
    </location>
</feature>
<feature type="transmembrane region" description="Helical" evidence="9">
    <location>
        <begin position="447"/>
        <end position="474"/>
    </location>
</feature>
<feature type="transmembrane region" description="Helical" evidence="9">
    <location>
        <begin position="7"/>
        <end position="28"/>
    </location>
</feature>
<evidence type="ECO:0000256" key="8">
    <source>
        <dbReference type="SAM" id="MobiDB-lite"/>
    </source>
</evidence>
<dbReference type="Pfam" id="PF06808">
    <property type="entry name" value="DctM"/>
    <property type="match status" value="1"/>
</dbReference>
<evidence type="ECO:0000313" key="12">
    <source>
        <dbReference type="Proteomes" id="UP001246372"/>
    </source>
</evidence>
<dbReference type="PANTHER" id="PTHR33362">
    <property type="entry name" value="SIALIC ACID TRAP TRANSPORTER PERMEASE PROTEIN SIAT-RELATED"/>
    <property type="match status" value="1"/>
</dbReference>
<sequence>MEIIANNLAPIMFAGLIIFLLMGFPVAFSLGACGLFFGFVGIEMGVLPASLLQALPLRIFGIMKNDTLLAIPFFTLMGLILERSGMAEDLLDTIGQLFGPVRGGLAFAVIFVGALLAATTGVVAASVISMGLISLPIMLRYGYDRRIASGVIAASGTLAQIIPPSLVLIILADQLGRSVGDMYKGAFVPGFILTGLYALFVIGVAIFRPHWVPALPLEARSIKEDNGKSGLASLGLLALASTAAAIYFGQHYAQVLSYFKGETVAQVATDETIVVAMSVGVGLAFVASLLNKLLGLGLLSRMAERVTFVLIPPLALIFLVLGTIFLGIATPTEGGAMGALGALLMALARGRISYKLMVQALTTTTKLACFVVFILIGSTVFSLSFQGVDGPKWVEHLLTALPGGQLGFLVFVNVLVFVLAFFLDFFELSFIVVPLLGPVAEKLGIDLIWFGVLLGVNMQTSFMHPPFGFALFYLRSVAPDRDYTDKLTGKRIEQVRTSQIYWGAVPFVIIQIIMVGLIIAFPNLVSGGQDKAAVQDTSNVQLEAQPQDEGSGKEMDANKLFGPADAPPATSASQPASAPLDPLEAAANAGK</sequence>
<comment type="function">
    <text evidence="7">Part of the tripartite ATP-independent periplasmic (TRAP) transport system.</text>
</comment>
<feature type="transmembrane region" description="Helical" evidence="9">
    <location>
        <begin position="334"/>
        <end position="352"/>
    </location>
</feature>
<proteinExistence type="predicted"/>
<dbReference type="RefSeq" id="WP_315648095.1">
    <property type="nucleotide sequence ID" value="NZ_JAVXZY010000001.1"/>
</dbReference>
<keyword evidence="6 9" id="KW-0472">Membrane</keyword>
<evidence type="ECO:0000256" key="5">
    <source>
        <dbReference type="ARBA" id="ARBA00022989"/>
    </source>
</evidence>
<evidence type="ECO:0000259" key="10">
    <source>
        <dbReference type="Pfam" id="PF06808"/>
    </source>
</evidence>
<feature type="region of interest" description="Disordered" evidence="8">
    <location>
        <begin position="542"/>
        <end position="591"/>
    </location>
</feature>
<feature type="transmembrane region" description="Helical" evidence="9">
    <location>
        <begin position="405"/>
        <end position="426"/>
    </location>
</feature>
<comment type="caution">
    <text evidence="11">The sequence shown here is derived from an EMBL/GenBank/DDBJ whole genome shotgun (WGS) entry which is preliminary data.</text>
</comment>
<feature type="compositionally biased region" description="Low complexity" evidence="8">
    <location>
        <begin position="563"/>
        <end position="579"/>
    </location>
</feature>
<evidence type="ECO:0000256" key="7">
    <source>
        <dbReference type="RuleBase" id="RU369079"/>
    </source>
</evidence>
<reference evidence="11" key="1">
    <citation type="submission" date="2023-09" db="EMBL/GenBank/DDBJ databases">
        <title>Paucibacter sp. APW11 Genome sequencing and assembly.</title>
        <authorList>
            <person name="Kim I."/>
        </authorList>
    </citation>
    <scope>NUCLEOTIDE SEQUENCE</scope>
    <source>
        <strain evidence="11">APW11</strain>
    </source>
</reference>
<feature type="transmembrane region" description="Helical" evidence="9">
    <location>
        <begin position="105"/>
        <end position="135"/>
    </location>
</feature>
<keyword evidence="2" id="KW-1003">Cell membrane</keyword>
<evidence type="ECO:0000256" key="3">
    <source>
        <dbReference type="ARBA" id="ARBA00022519"/>
    </source>
</evidence>
<feature type="transmembrane region" description="Helical" evidence="9">
    <location>
        <begin position="364"/>
        <end position="385"/>
    </location>
</feature>
<name>A0ABU3P5L7_9BURK</name>
<accession>A0ABU3P5L7</accession>
<evidence type="ECO:0000256" key="4">
    <source>
        <dbReference type="ARBA" id="ARBA00022692"/>
    </source>
</evidence>
<evidence type="ECO:0000256" key="9">
    <source>
        <dbReference type="SAM" id="Phobius"/>
    </source>
</evidence>
<feature type="transmembrane region" description="Helical" evidence="9">
    <location>
        <begin position="500"/>
        <end position="521"/>
    </location>
</feature>
<dbReference type="EMBL" id="JAVXZY010000001">
    <property type="protein sequence ID" value="MDT8997854.1"/>
    <property type="molecule type" value="Genomic_DNA"/>
</dbReference>
<keyword evidence="12" id="KW-1185">Reference proteome</keyword>
<feature type="domain" description="TRAP C4-dicarboxylate transport system permease DctM subunit" evidence="10">
    <location>
        <begin position="14"/>
        <end position="524"/>
    </location>
</feature>
<feature type="transmembrane region" description="Helical" evidence="9">
    <location>
        <begin position="306"/>
        <end position="328"/>
    </location>
</feature>
<keyword evidence="4 9" id="KW-0812">Transmembrane</keyword>
<evidence type="ECO:0000256" key="1">
    <source>
        <dbReference type="ARBA" id="ARBA00004429"/>
    </source>
</evidence>